<dbReference type="InterPro" id="IPR050589">
    <property type="entry name" value="Ikaros_C2H2-ZF"/>
</dbReference>
<feature type="domain" description="C2H2-type" evidence="13">
    <location>
        <begin position="749"/>
        <end position="776"/>
    </location>
</feature>
<evidence type="ECO:0000256" key="6">
    <source>
        <dbReference type="ARBA" id="ARBA00022833"/>
    </source>
</evidence>
<keyword evidence="3" id="KW-0479">Metal-binding</keyword>
<dbReference type="PROSITE" id="PS00028">
    <property type="entry name" value="ZINC_FINGER_C2H2_1"/>
    <property type="match status" value="13"/>
</dbReference>
<feature type="domain" description="C2H2-type" evidence="13">
    <location>
        <begin position="721"/>
        <end position="748"/>
    </location>
</feature>
<dbReference type="InterPro" id="IPR036236">
    <property type="entry name" value="Znf_C2H2_sf"/>
</dbReference>
<evidence type="ECO:0000256" key="2">
    <source>
        <dbReference type="ARBA" id="ARBA00004123"/>
    </source>
</evidence>
<dbReference type="InterPro" id="IPR003309">
    <property type="entry name" value="SCAN_dom"/>
</dbReference>
<sequence length="801" mass="90980">MLNAHFLFPPRRCVAFRLPAKAASREFREGLEVPPFWGVSEAEIKRPTYSAPLALLEAMKIQDPVGAEDGRQPDGIDVWSKEKFPERNALADLHGDFFSPEVQHQLFREFCYQKDGGPRAVCSQLHHLCRQWLKPEKHTKAEMLDLVILEQFLAVLPLEMGIWVRECKPESTSQAVSLAEGFLLSQASEKKWAEQLEFSEFFFGFSQAVETPLDPRQRPLLLKEEKGGRDVLLDPGHTLGTELHSTLPCGGMETVPVQPEQSPLTFEDIAVSFTEGEWALLDRGQRTLHQEIMEENLAHLASLAPNMREGRFKEESDRVSLEKGTEEEGKPQREETETTEKGKRAFLSPHEHFHVAPLGEEMHQSHVSHQCLACEKGFSFQGSLNAHWRTHIGGKLLDCSEYHNTCLKKSSPEENLRPQGGETPFGCLDREKSFSQSAHLASHERSGKSFSYNSCPLELKTVSIGQKPFKCLQCRISFSESRTLATHVRIHTGENPFSCLECGKSFRQNSHLARHVRIHTGEKPFKCLECGKSFSEKANLASHMKVHTGEKPFSCSECGKSFTHKGNLASHMKIHTGEKPFKCLECGKSFRQSTKLVCHMRSHRGERPFKCSQCRKSFCERSKLQCHQRIHTGEKPFKCLECGKSFSQSASLASHMKMHTGEKPFKCLECGKNFSQSSHLFRHMRHHRGEKPFKCSQCGKSFCERSKLQCHQRIHTGEKPFQCLVCGKGLSQKANLVSHMKIHTGEKPFKCLVCGKSFRHSTNLVRHVRSHRAEKQYKCSQCGESFCERSKLHSHQQIHKG</sequence>
<keyword evidence="5 11" id="KW-0863">Zinc-finger</keyword>
<dbReference type="InterPro" id="IPR001909">
    <property type="entry name" value="KRAB"/>
</dbReference>
<feature type="domain" description="C2H2-type" evidence="13">
    <location>
        <begin position="497"/>
        <end position="524"/>
    </location>
</feature>
<evidence type="ECO:0000259" key="14">
    <source>
        <dbReference type="PROSITE" id="PS50804"/>
    </source>
</evidence>
<keyword evidence="9" id="KW-0804">Transcription</keyword>
<comment type="function">
    <text evidence="1">May be involved in transcriptional regulation.</text>
</comment>
<comment type="subcellular location">
    <subcellularLocation>
        <location evidence="2">Nucleus</location>
    </subcellularLocation>
</comment>
<evidence type="ECO:0000256" key="12">
    <source>
        <dbReference type="SAM" id="MobiDB-lite"/>
    </source>
</evidence>
<evidence type="ECO:0000256" key="9">
    <source>
        <dbReference type="ARBA" id="ARBA00023163"/>
    </source>
</evidence>
<evidence type="ECO:0000256" key="3">
    <source>
        <dbReference type="ARBA" id="ARBA00022723"/>
    </source>
</evidence>
<evidence type="ECO:0000256" key="7">
    <source>
        <dbReference type="ARBA" id="ARBA00023015"/>
    </source>
</evidence>
<feature type="domain" description="C2H2-type" evidence="13">
    <location>
        <begin position="609"/>
        <end position="636"/>
    </location>
</feature>
<evidence type="ECO:0000256" key="4">
    <source>
        <dbReference type="ARBA" id="ARBA00022737"/>
    </source>
</evidence>
<evidence type="ECO:0000256" key="11">
    <source>
        <dbReference type="PROSITE-ProRule" id="PRU00042"/>
    </source>
</evidence>
<feature type="domain" description="C2H2-type" evidence="13">
    <location>
        <begin position="693"/>
        <end position="720"/>
    </location>
</feature>
<keyword evidence="4" id="KW-0677">Repeat</keyword>
<evidence type="ECO:0000313" key="16">
    <source>
        <dbReference type="Proteomes" id="UP001652642"/>
    </source>
</evidence>
<organism evidence="16 17">
    <name type="scientific">Pogona vitticeps</name>
    <name type="common">central bearded dragon</name>
    <dbReference type="NCBI Taxonomy" id="103695"/>
    <lineage>
        <taxon>Eukaryota</taxon>
        <taxon>Metazoa</taxon>
        <taxon>Chordata</taxon>
        <taxon>Craniata</taxon>
        <taxon>Vertebrata</taxon>
        <taxon>Euteleostomi</taxon>
        <taxon>Lepidosauria</taxon>
        <taxon>Squamata</taxon>
        <taxon>Bifurcata</taxon>
        <taxon>Unidentata</taxon>
        <taxon>Episquamata</taxon>
        <taxon>Toxicofera</taxon>
        <taxon>Iguania</taxon>
        <taxon>Acrodonta</taxon>
        <taxon>Agamidae</taxon>
        <taxon>Amphibolurinae</taxon>
        <taxon>Pogona</taxon>
    </lineage>
</organism>
<dbReference type="SUPFAM" id="SSF57667">
    <property type="entry name" value="beta-beta-alpha zinc fingers"/>
    <property type="match status" value="8"/>
</dbReference>
<feature type="domain" description="C2H2-type" evidence="13">
    <location>
        <begin position="553"/>
        <end position="580"/>
    </location>
</feature>
<feature type="domain" description="C2H2-type" evidence="13">
    <location>
        <begin position="525"/>
        <end position="552"/>
    </location>
</feature>
<evidence type="ECO:0000256" key="10">
    <source>
        <dbReference type="ARBA" id="ARBA00023242"/>
    </source>
</evidence>
<evidence type="ECO:0000256" key="8">
    <source>
        <dbReference type="ARBA" id="ARBA00023125"/>
    </source>
</evidence>
<accession>A0ABM5FD27</accession>
<dbReference type="PANTHER" id="PTHR24404">
    <property type="entry name" value="ZINC FINGER PROTEIN"/>
    <property type="match status" value="1"/>
</dbReference>
<keyword evidence="8" id="KW-0238">DNA-binding</keyword>
<dbReference type="SMART" id="SM00431">
    <property type="entry name" value="SCAN"/>
    <property type="match status" value="1"/>
</dbReference>
<dbReference type="InterPro" id="IPR013087">
    <property type="entry name" value="Znf_C2H2_type"/>
</dbReference>
<dbReference type="Gene3D" id="3.30.160.60">
    <property type="entry name" value="Classic Zinc Finger"/>
    <property type="match status" value="13"/>
</dbReference>
<keyword evidence="16" id="KW-1185">Reference proteome</keyword>
<dbReference type="PANTHER" id="PTHR24404:SF100">
    <property type="entry name" value="ZINC FINGER PROTEIN 501"/>
    <property type="match status" value="1"/>
</dbReference>
<dbReference type="PROSITE" id="PS50805">
    <property type="entry name" value="KRAB"/>
    <property type="match status" value="1"/>
</dbReference>
<keyword evidence="10" id="KW-0539">Nucleus</keyword>
<evidence type="ECO:0000256" key="5">
    <source>
        <dbReference type="ARBA" id="ARBA00022771"/>
    </source>
</evidence>
<dbReference type="CDD" id="cd07765">
    <property type="entry name" value="KRAB_A-box"/>
    <property type="match status" value="1"/>
</dbReference>
<dbReference type="Pfam" id="PF00096">
    <property type="entry name" value="zf-C2H2"/>
    <property type="match status" value="9"/>
</dbReference>
<feature type="domain" description="C2H2-type" evidence="13">
    <location>
        <begin position="369"/>
        <end position="396"/>
    </location>
</feature>
<dbReference type="SMART" id="SM00355">
    <property type="entry name" value="ZnF_C2H2"/>
    <property type="match status" value="13"/>
</dbReference>
<dbReference type="InterPro" id="IPR036051">
    <property type="entry name" value="KRAB_dom_sf"/>
</dbReference>
<keyword evidence="6" id="KW-0862">Zinc</keyword>
<protein>
    <submittedName>
        <fullName evidence="17">Uncharacterized protein isoform X2</fullName>
    </submittedName>
</protein>
<feature type="domain" description="C2H2-type" evidence="13">
    <location>
        <begin position="777"/>
        <end position="801"/>
    </location>
</feature>
<feature type="domain" description="C2H2-type" evidence="13">
    <location>
        <begin position="469"/>
        <end position="496"/>
    </location>
</feature>
<evidence type="ECO:0000256" key="1">
    <source>
        <dbReference type="ARBA" id="ARBA00003767"/>
    </source>
</evidence>
<dbReference type="PROSITE" id="PS50157">
    <property type="entry name" value="ZINC_FINGER_C2H2_2"/>
    <property type="match status" value="13"/>
</dbReference>
<dbReference type="CDD" id="cd07936">
    <property type="entry name" value="SCAN"/>
    <property type="match status" value="1"/>
</dbReference>
<dbReference type="SUPFAM" id="SSF47353">
    <property type="entry name" value="Retrovirus capsid dimerization domain-like"/>
    <property type="match status" value="1"/>
</dbReference>
<evidence type="ECO:0000259" key="15">
    <source>
        <dbReference type="PROSITE" id="PS50805"/>
    </source>
</evidence>
<feature type="region of interest" description="Disordered" evidence="12">
    <location>
        <begin position="311"/>
        <end position="342"/>
    </location>
</feature>
<feature type="domain" description="C2H2-type" evidence="13">
    <location>
        <begin position="581"/>
        <end position="608"/>
    </location>
</feature>
<evidence type="ECO:0000313" key="17">
    <source>
        <dbReference type="RefSeq" id="XP_072843311.1"/>
    </source>
</evidence>
<dbReference type="Pfam" id="PF01352">
    <property type="entry name" value="KRAB"/>
    <property type="match status" value="1"/>
</dbReference>
<dbReference type="RefSeq" id="XP_072843311.1">
    <property type="nucleotide sequence ID" value="XM_072987210.1"/>
</dbReference>
<evidence type="ECO:0000259" key="13">
    <source>
        <dbReference type="PROSITE" id="PS50157"/>
    </source>
</evidence>
<dbReference type="Gene3D" id="6.10.140.140">
    <property type="match status" value="1"/>
</dbReference>
<name>A0ABM5FD27_9SAUR</name>
<feature type="domain" description="C2H2-type" evidence="13">
    <location>
        <begin position="665"/>
        <end position="692"/>
    </location>
</feature>
<dbReference type="Gene3D" id="1.10.4020.10">
    <property type="entry name" value="DNA breaking-rejoining enzymes"/>
    <property type="match status" value="1"/>
</dbReference>
<dbReference type="GeneID" id="110071152"/>
<feature type="domain" description="C2H2-type" evidence="13">
    <location>
        <begin position="637"/>
        <end position="664"/>
    </location>
</feature>
<gene>
    <name evidence="17" type="primary">LOC110071152</name>
</gene>
<dbReference type="SUPFAM" id="SSF109640">
    <property type="entry name" value="KRAB domain (Kruppel-associated box)"/>
    <property type="match status" value="1"/>
</dbReference>
<reference evidence="16" key="1">
    <citation type="submission" date="2025-05" db="UniProtKB">
        <authorList>
            <consortium name="RefSeq"/>
        </authorList>
    </citation>
    <scope>NUCLEOTIDE SEQUENCE [LARGE SCALE GENOMIC DNA]</scope>
</reference>
<dbReference type="SMART" id="SM00349">
    <property type="entry name" value="KRAB"/>
    <property type="match status" value="1"/>
</dbReference>
<dbReference type="InterPro" id="IPR038269">
    <property type="entry name" value="SCAN_sf"/>
</dbReference>
<dbReference type="Proteomes" id="UP001652642">
    <property type="component" value="Chromosome 2"/>
</dbReference>
<feature type="domain" description="KRAB" evidence="15">
    <location>
        <begin position="264"/>
        <end position="341"/>
    </location>
</feature>
<feature type="domain" description="SCAN box" evidence="14">
    <location>
        <begin position="104"/>
        <end position="182"/>
    </location>
</feature>
<keyword evidence="7" id="KW-0805">Transcription regulation</keyword>
<reference evidence="17" key="2">
    <citation type="submission" date="2025-08" db="UniProtKB">
        <authorList>
            <consortium name="RefSeq"/>
        </authorList>
    </citation>
    <scope>IDENTIFICATION</scope>
</reference>
<dbReference type="Pfam" id="PF02023">
    <property type="entry name" value="SCAN"/>
    <property type="match status" value="1"/>
</dbReference>
<dbReference type="PROSITE" id="PS50804">
    <property type="entry name" value="SCAN_BOX"/>
    <property type="match status" value="1"/>
</dbReference>
<proteinExistence type="predicted"/>